<dbReference type="OrthoDB" id="418495at2759"/>
<dbReference type="InterPro" id="IPR006869">
    <property type="entry name" value="DUF547"/>
</dbReference>
<accession>A0A913XGW5</accession>
<dbReference type="Pfam" id="PF04784">
    <property type="entry name" value="DUF547"/>
    <property type="match status" value="1"/>
</dbReference>
<reference evidence="2" key="1">
    <citation type="submission" date="2022-11" db="UniProtKB">
        <authorList>
            <consortium name="EnsemblMetazoa"/>
        </authorList>
    </citation>
    <scope>IDENTIFICATION</scope>
</reference>
<dbReference type="EnsemblMetazoa" id="XM_021048565.1">
    <property type="protein sequence ID" value="XP_020904224.1"/>
    <property type="gene ID" value="LOC110242557"/>
</dbReference>
<evidence type="ECO:0000313" key="3">
    <source>
        <dbReference type="Proteomes" id="UP000887567"/>
    </source>
</evidence>
<dbReference type="Proteomes" id="UP000887567">
    <property type="component" value="Unplaced"/>
</dbReference>
<dbReference type="PANTHER" id="PTHR46361">
    <property type="entry name" value="ELECTRON CARRIER/ PROTEIN DISULFIDE OXIDOREDUCTASE"/>
    <property type="match status" value="1"/>
</dbReference>
<sequence length="283" mass="31991">METVSEVRVLNGGDKSELQSSRCGVDLSKDLQKLMLRIKGSFMSDDGRGIDYASLKNSKLFEEYQSLAHDLQGTAITVLSVEEKMAFFLNVYNALTIHGLAMSSHKDGHLPTSVLEIKQFWRNTAYNIGGYTLSLDDIEHGILRGNKPHPSSPTPLFTKEDPRCELTIKPMDPRIHFALVCGAKSCPPINVYSEKNLENGLNAASKNFCSQEVEIVGNKVILSKIFMWYKQDFAEDDISLLRWISTYLPTDMKTKMGHLIKQMEGNEKVEIEYKGYNWTLNKL</sequence>
<protein>
    <recommendedName>
        <fullName evidence="1">DUF547 domain-containing protein</fullName>
    </recommendedName>
</protein>
<organism evidence="2 3">
    <name type="scientific">Exaiptasia diaphana</name>
    <name type="common">Tropical sea anemone</name>
    <name type="synonym">Aiptasia pulchella</name>
    <dbReference type="NCBI Taxonomy" id="2652724"/>
    <lineage>
        <taxon>Eukaryota</taxon>
        <taxon>Metazoa</taxon>
        <taxon>Cnidaria</taxon>
        <taxon>Anthozoa</taxon>
        <taxon>Hexacorallia</taxon>
        <taxon>Actiniaria</taxon>
        <taxon>Aiptasiidae</taxon>
        <taxon>Exaiptasia</taxon>
    </lineage>
</organism>
<name>A0A913XGW5_EXADI</name>
<evidence type="ECO:0000313" key="2">
    <source>
        <dbReference type="EnsemblMetazoa" id="XP_020904224.1"/>
    </source>
</evidence>
<dbReference type="PANTHER" id="PTHR46361:SF3">
    <property type="entry name" value="ELECTRON CARRIER_ PROTEIN DISULFIDE OXIDOREDUCTASE"/>
    <property type="match status" value="1"/>
</dbReference>
<feature type="domain" description="DUF547" evidence="1">
    <location>
        <begin position="79"/>
        <end position="208"/>
    </location>
</feature>
<dbReference type="KEGG" id="epa:110242557"/>
<proteinExistence type="predicted"/>
<dbReference type="OMA" id="YQAFWIN"/>
<keyword evidence="3" id="KW-1185">Reference proteome</keyword>
<dbReference type="RefSeq" id="XP_020904224.1">
    <property type="nucleotide sequence ID" value="XM_021048565.1"/>
</dbReference>
<dbReference type="AlphaFoldDB" id="A0A913XGW5"/>
<evidence type="ECO:0000259" key="1">
    <source>
        <dbReference type="Pfam" id="PF04784"/>
    </source>
</evidence>
<dbReference type="GeneID" id="110242557"/>